<sequence length="231" mass="25386">MFVLFAGSVAWAQNRTVDEIYLQNGSVLKGRIVEEEPGKTLTFETGDGNRLVYPIGDVKKIVRGSVQLRTPLRNASRVSYYSLNLGMATDFESSVGMGFNPADFNFGIGKSGFGIALSFGGTTYAHSAYYNEYKVTATTNISHLAVGPSFTWCFPTIALTPRALLGYGRAATVMKSGNKSIEEGVKGFFLGAGMHARFFTTHRWNLLLGLDYQHFNEYNGMNVSVGFAYTW</sequence>
<keyword evidence="1" id="KW-0732">Signal</keyword>
<evidence type="ECO:0000256" key="1">
    <source>
        <dbReference type="ARBA" id="ARBA00022729"/>
    </source>
</evidence>
<evidence type="ECO:0000259" key="2">
    <source>
        <dbReference type="Pfam" id="PF13505"/>
    </source>
</evidence>
<dbReference type="Proteomes" id="UP001628220">
    <property type="component" value="Unassembled WGS sequence"/>
</dbReference>
<feature type="domain" description="Outer membrane protein beta-barrel" evidence="2">
    <location>
        <begin position="91"/>
        <end position="229"/>
    </location>
</feature>
<dbReference type="EMBL" id="BAAFSF010000004">
    <property type="protein sequence ID" value="GAB1252352.1"/>
    <property type="molecule type" value="Genomic_DNA"/>
</dbReference>
<comment type="caution">
    <text evidence="3">The sequence shown here is derived from an EMBL/GenBank/DDBJ whole genome shotgun (WGS) entry which is preliminary data.</text>
</comment>
<organism evidence="3 4">
    <name type="scientific">Porphyromonas miyakawae</name>
    <dbReference type="NCBI Taxonomy" id="3137470"/>
    <lineage>
        <taxon>Bacteria</taxon>
        <taxon>Pseudomonadati</taxon>
        <taxon>Bacteroidota</taxon>
        <taxon>Bacteroidia</taxon>
        <taxon>Bacteroidales</taxon>
        <taxon>Porphyromonadaceae</taxon>
        <taxon>Porphyromonas</taxon>
    </lineage>
</organism>
<reference evidence="3 4" key="1">
    <citation type="journal article" date="2025" name="Int. J. Syst. Evol. Microbiol.">
        <title>Desulfovibrio falkowii sp. nov., Porphyromonas miyakawae sp. nov., Mediterraneibacter flintii sp. nov. and Owariibacterium komagatae gen. nov., sp. nov., isolated from human faeces.</title>
        <authorList>
            <person name="Hamaguchi T."/>
            <person name="Ohara M."/>
            <person name="Hisatomi A."/>
            <person name="Sekiguchi K."/>
            <person name="Takeda J.I."/>
            <person name="Ueyama J."/>
            <person name="Ito M."/>
            <person name="Nishiwaki H."/>
            <person name="Ogi T."/>
            <person name="Hirayama M."/>
            <person name="Ohkuma M."/>
            <person name="Sakamoto M."/>
            <person name="Ohno K."/>
        </authorList>
    </citation>
    <scope>NUCLEOTIDE SEQUENCE [LARGE SCALE GENOMIC DNA]</scope>
    <source>
        <strain evidence="3 4">13CB11C</strain>
    </source>
</reference>
<gene>
    <name evidence="3" type="ORF">Tsumi_14580</name>
</gene>
<name>A0ABQ0E3P3_9PORP</name>
<evidence type="ECO:0000313" key="3">
    <source>
        <dbReference type="EMBL" id="GAB1252352.1"/>
    </source>
</evidence>
<evidence type="ECO:0000313" key="4">
    <source>
        <dbReference type="Proteomes" id="UP001628220"/>
    </source>
</evidence>
<keyword evidence="4" id="KW-1185">Reference proteome</keyword>
<proteinExistence type="predicted"/>
<accession>A0ABQ0E3P3</accession>
<protein>
    <recommendedName>
        <fullName evidence="2">Outer membrane protein beta-barrel domain-containing protein</fullName>
    </recommendedName>
</protein>
<dbReference type="Pfam" id="PF13505">
    <property type="entry name" value="OMP_b-brl"/>
    <property type="match status" value="1"/>
</dbReference>
<dbReference type="InterPro" id="IPR027385">
    <property type="entry name" value="Beta-barrel_OMP"/>
</dbReference>